<feature type="compositionally biased region" description="Acidic residues" evidence="1">
    <location>
        <begin position="463"/>
        <end position="481"/>
    </location>
</feature>
<feature type="compositionally biased region" description="Basic and acidic residues" evidence="1">
    <location>
        <begin position="208"/>
        <end position="220"/>
    </location>
</feature>
<gene>
    <name evidence="2" type="ORF">AURDEDRAFT_125159</name>
</gene>
<feature type="compositionally biased region" description="Basic residues" evidence="1">
    <location>
        <begin position="493"/>
        <end position="504"/>
    </location>
</feature>
<feature type="compositionally biased region" description="Polar residues" evidence="1">
    <location>
        <begin position="278"/>
        <end position="292"/>
    </location>
</feature>
<evidence type="ECO:0000313" key="3">
    <source>
        <dbReference type="Proteomes" id="UP000006514"/>
    </source>
</evidence>
<protein>
    <submittedName>
        <fullName evidence="2">Uncharacterized protein</fullName>
    </submittedName>
</protein>
<feature type="compositionally biased region" description="Pro residues" evidence="1">
    <location>
        <begin position="303"/>
        <end position="312"/>
    </location>
</feature>
<accession>J0DDS0</accession>
<feature type="compositionally biased region" description="Pro residues" evidence="1">
    <location>
        <begin position="141"/>
        <end position="150"/>
    </location>
</feature>
<feature type="region of interest" description="Disordered" evidence="1">
    <location>
        <begin position="454"/>
        <end position="504"/>
    </location>
</feature>
<keyword evidence="3" id="KW-1185">Reference proteome</keyword>
<organism evidence="2 3">
    <name type="scientific">Auricularia subglabra (strain TFB-10046 / SS5)</name>
    <name type="common">White-rot fungus</name>
    <name type="synonym">Auricularia delicata (strain TFB10046)</name>
    <dbReference type="NCBI Taxonomy" id="717982"/>
    <lineage>
        <taxon>Eukaryota</taxon>
        <taxon>Fungi</taxon>
        <taxon>Dikarya</taxon>
        <taxon>Basidiomycota</taxon>
        <taxon>Agaricomycotina</taxon>
        <taxon>Agaricomycetes</taxon>
        <taxon>Auriculariales</taxon>
        <taxon>Auriculariaceae</taxon>
        <taxon>Auricularia</taxon>
    </lineage>
</organism>
<feature type="compositionally biased region" description="Pro residues" evidence="1">
    <location>
        <begin position="197"/>
        <end position="207"/>
    </location>
</feature>
<dbReference type="InParanoid" id="J0DDS0"/>
<proteinExistence type="predicted"/>
<dbReference type="Proteomes" id="UP000006514">
    <property type="component" value="Unassembled WGS sequence"/>
</dbReference>
<feature type="compositionally biased region" description="Low complexity" evidence="1">
    <location>
        <begin position="164"/>
        <end position="196"/>
    </location>
</feature>
<feature type="compositionally biased region" description="Basic and acidic residues" evidence="1">
    <location>
        <begin position="482"/>
        <end position="492"/>
    </location>
</feature>
<feature type="compositionally biased region" description="Pro residues" evidence="1">
    <location>
        <begin position="226"/>
        <end position="239"/>
    </location>
</feature>
<dbReference type="AlphaFoldDB" id="J0DDS0"/>
<evidence type="ECO:0000313" key="2">
    <source>
        <dbReference type="EMBL" id="EJD44604.1"/>
    </source>
</evidence>
<reference evidence="3" key="1">
    <citation type="journal article" date="2012" name="Science">
        <title>The Paleozoic origin of enzymatic lignin decomposition reconstructed from 31 fungal genomes.</title>
        <authorList>
            <person name="Floudas D."/>
            <person name="Binder M."/>
            <person name="Riley R."/>
            <person name="Barry K."/>
            <person name="Blanchette R.A."/>
            <person name="Henrissat B."/>
            <person name="Martinez A.T."/>
            <person name="Otillar R."/>
            <person name="Spatafora J.W."/>
            <person name="Yadav J.S."/>
            <person name="Aerts A."/>
            <person name="Benoit I."/>
            <person name="Boyd A."/>
            <person name="Carlson A."/>
            <person name="Copeland A."/>
            <person name="Coutinho P.M."/>
            <person name="de Vries R.P."/>
            <person name="Ferreira P."/>
            <person name="Findley K."/>
            <person name="Foster B."/>
            <person name="Gaskell J."/>
            <person name="Glotzer D."/>
            <person name="Gorecki P."/>
            <person name="Heitman J."/>
            <person name="Hesse C."/>
            <person name="Hori C."/>
            <person name="Igarashi K."/>
            <person name="Jurgens J.A."/>
            <person name="Kallen N."/>
            <person name="Kersten P."/>
            <person name="Kohler A."/>
            <person name="Kuees U."/>
            <person name="Kumar T.K.A."/>
            <person name="Kuo A."/>
            <person name="LaButti K."/>
            <person name="Larrondo L.F."/>
            <person name="Lindquist E."/>
            <person name="Ling A."/>
            <person name="Lombard V."/>
            <person name="Lucas S."/>
            <person name="Lundell T."/>
            <person name="Martin R."/>
            <person name="McLaughlin D.J."/>
            <person name="Morgenstern I."/>
            <person name="Morin E."/>
            <person name="Murat C."/>
            <person name="Nagy L.G."/>
            <person name="Nolan M."/>
            <person name="Ohm R.A."/>
            <person name="Patyshakuliyeva A."/>
            <person name="Rokas A."/>
            <person name="Ruiz-Duenas F.J."/>
            <person name="Sabat G."/>
            <person name="Salamov A."/>
            <person name="Samejima M."/>
            <person name="Schmutz J."/>
            <person name="Slot J.C."/>
            <person name="St John F."/>
            <person name="Stenlid J."/>
            <person name="Sun H."/>
            <person name="Sun S."/>
            <person name="Syed K."/>
            <person name="Tsang A."/>
            <person name="Wiebenga A."/>
            <person name="Young D."/>
            <person name="Pisabarro A."/>
            <person name="Eastwood D.C."/>
            <person name="Martin F."/>
            <person name="Cullen D."/>
            <person name="Grigoriev I.V."/>
            <person name="Hibbett D.S."/>
        </authorList>
    </citation>
    <scope>NUCLEOTIDE SEQUENCE [LARGE SCALE GENOMIC DNA]</scope>
    <source>
        <strain evidence="3">TFB10046</strain>
    </source>
</reference>
<dbReference type="EMBL" id="JH687770">
    <property type="protein sequence ID" value="EJD44604.1"/>
    <property type="molecule type" value="Genomic_DNA"/>
</dbReference>
<feature type="region of interest" description="Disordered" evidence="1">
    <location>
        <begin position="111"/>
        <end position="325"/>
    </location>
</feature>
<evidence type="ECO:0000256" key="1">
    <source>
        <dbReference type="SAM" id="MobiDB-lite"/>
    </source>
</evidence>
<name>J0DDS0_AURST</name>
<dbReference type="KEGG" id="adl:AURDEDRAFT_125159"/>
<dbReference type="PRINTS" id="PR01217">
    <property type="entry name" value="PRICHEXTENSN"/>
</dbReference>
<sequence length="504" mass="56131">MTAPRPITSVRERLLNTKLYVDRCIFWRPDEIILRGAFVSKYVRMGATVTDDLRDADLALLDPARSVVDSAIRHFPGPVISYHFIHDAYISVALPDYRRYILDLSLIKPHPDEGDAPFPRRSSEDTTAYPPPQSSSHSGPETPPVHPAPLRPESTRPVPPPRSRPASPVVSEPAPRSSASPSAPVLRSTPASSAVSPPAPPPPLPRPHPSDRLHSTERRTRSSPHVPSPREPSPLPPLPASRKRQRPPAARDTLTAQKPSHPTDPPLRAALHHPQPPNESQATHTPSTSTLRPSIRRSLSPPESHPQAPPPTSSRRRAHPAPDCPLPNFRLPNRCRYSFQFPATRDWAAEVTEWVVLHTDYRDLDIESLVFIKHLSGILFKLLPASLFLSSLTSCVAIGARGPEYRCRLIDVARAAQKRRVAEDFVVLDEAALDTALAKAAQLHRDARPRLLLPPIRDPFKPDDDEVPEQPEEEEEDELYESEEHQESDTGRPSKRTKTAHTRK</sequence>